<evidence type="ECO:0000256" key="7">
    <source>
        <dbReference type="ARBA" id="ARBA00022989"/>
    </source>
</evidence>
<dbReference type="InterPro" id="IPR036179">
    <property type="entry name" value="Ig-like_dom_sf"/>
</dbReference>
<dbReference type="InterPro" id="IPR017983">
    <property type="entry name" value="GPCR_2_secretin-like_CS"/>
</dbReference>
<dbReference type="Gene3D" id="3.80.10.10">
    <property type="entry name" value="Ribonuclease Inhibitor"/>
    <property type="match status" value="1"/>
</dbReference>
<sequence>MNSLWIPLALLCALVPIKSHGEALCPMKCVCSKVKPKTQFSFGDLYKLKCGTPDARIQDLDELFFHTYPNISEVSTVDLSENEISKIPTNAFQFPNLQKLDLNKNQISVIEPGAFSNLTNLKSLILSNNKISFLSKELFEGLNSLEILKLGQNALVQLKEGTFAHLPSIAKICFTKCSILIDITSAVMHLPKPLLLAAQEKERACSRLVTSVESILPTLQSHPSSVAVEAFKIIRESFFGITCSWYSGDVTGRFFLCDTSNRTAQLATRQKVLESSVQVPASLFYQLEQRGSHSTSHQLLIVMYETASLFPRRSTADGKDVASSVVGIKLVDVDVTGLRDPVYVIVRAPSLPRGDVKTSPPLPVWWDESRTDVVTQQSPLQAMDTEESTVQDTFTQQSTMQGAFTQQSEGTITQKSTMQGTFTHARFLCSPLEKETSNVKHETQGDILLTLRLNGDTCLDETAMEEETPVNETEEVKPLNEIGESKLKPLDEIEEAKPLNEADEGMFLKATSTSSSQQDPSSSPRVAKSSQETLSNGIPKSCTKKTKATPAKKIKETPNNNAIPKPTIKRNKEALVFSWLTSGVPVDTSYLATLSDDDGSCWLHTATSHLKCDWLVPDDVQILELRPSQNQLVFEGDSLKLQCRVVNADVTDDDTIMNWSWGGQDPNIVFDQTVQIESKFPRDSGIRESTLIIDHITKNHSGTWNCEFISGDINHTSTISVIVISEDTKYCPSTTTTDNRGTYIWPIDLQVPASLFYQLEQRGSHSTSHQLLIVMYETASLFPRRSTADGKDVASSVVGIKLVDVDVTGLRDPVYVIVRAPPLPRGDVKTSPPLPVWWDEVLGDWRSDGCVLSHSLEVEELLVFRCDRFGYFALLDNIRTPESLSKCNRVHTWLCMSVFCLVFALGLRQTEAERLCQWIGVALHYFCLCSLFWMAVTVKSLSAIIIPSVILLVFLSVMCLLVRCIALSHLDSNAQLSDGTQATDLELMEASGGNLPTERTSLHSVLTPSSQVEDTEHSPLTHLKAFMMVLVIYLLLVVSGALSTMTPELRHYEELLFSILYCVFCILLGVFVLFFYCFTRTDVRTGWFKMASKSKPLYRSRNVIDSNNGPLPVLSNSQSISSSNQLKATAMDLNGGAGGDPFSKGPSLGLVVLKARHPSNETVINNFYNPQQSTAARKFFKKQKQRRNHGNNLALRTHPSDSLHSAILGQSKINNTNIHVDIPGGKLREDNLHLERSLERFLEDKPLHNNDGTLRDVKPVEDAPRPKCNNSEYSTEEFVTSQVSESGGEREECSCQGLSEPNSDLGTDCGRDISTKLSCGSSHAIVSDSDVSSHLYATVAPEIADSSLERRDRRKGPGAKYKIHNDLMGERRKKTQYSLPRRKRERGSKEEEDKRETCL</sequence>
<organism evidence="16 17">
    <name type="scientific">Diaphorina citri</name>
    <name type="common">Asian citrus psyllid</name>
    <dbReference type="NCBI Taxonomy" id="121845"/>
    <lineage>
        <taxon>Eukaryota</taxon>
        <taxon>Metazoa</taxon>
        <taxon>Ecdysozoa</taxon>
        <taxon>Arthropoda</taxon>
        <taxon>Hexapoda</taxon>
        <taxon>Insecta</taxon>
        <taxon>Pterygota</taxon>
        <taxon>Neoptera</taxon>
        <taxon>Paraneoptera</taxon>
        <taxon>Hemiptera</taxon>
        <taxon>Sternorrhyncha</taxon>
        <taxon>Psylloidea</taxon>
        <taxon>Psyllidae</taxon>
        <taxon>Diaphorininae</taxon>
        <taxon>Diaphorina</taxon>
    </lineage>
</organism>
<keyword evidence="6" id="KW-0677">Repeat</keyword>
<evidence type="ECO:0000256" key="13">
    <source>
        <dbReference type="SAM" id="SignalP"/>
    </source>
</evidence>
<evidence type="ECO:0000313" key="16">
    <source>
        <dbReference type="Proteomes" id="UP000079169"/>
    </source>
</evidence>
<dbReference type="PANTHER" id="PTHR45930:SF4">
    <property type="entry name" value="ADHESION G PROTEIN-COUPLED RECEPTOR A3"/>
    <property type="match status" value="1"/>
</dbReference>
<feature type="transmembrane region" description="Helical" evidence="12">
    <location>
        <begin position="1055"/>
        <end position="1078"/>
    </location>
</feature>
<comment type="subcellular location">
    <subcellularLocation>
        <location evidence="1">Membrane</location>
    </subcellularLocation>
</comment>
<feature type="compositionally biased region" description="Basic and acidic residues" evidence="11">
    <location>
        <begin position="1250"/>
        <end position="1265"/>
    </location>
</feature>
<evidence type="ECO:0000313" key="17">
    <source>
        <dbReference type="RefSeq" id="XP_017303321.2"/>
    </source>
</evidence>
<feature type="transmembrane region" description="Helical" evidence="12">
    <location>
        <begin position="915"/>
        <end position="935"/>
    </location>
</feature>
<dbReference type="Pfam" id="PF01825">
    <property type="entry name" value="GPS"/>
    <property type="match status" value="1"/>
</dbReference>
<dbReference type="PROSITE" id="PS00650">
    <property type="entry name" value="G_PROTEIN_RECEP_F2_2"/>
    <property type="match status" value="1"/>
</dbReference>
<dbReference type="SUPFAM" id="SSF48726">
    <property type="entry name" value="Immunoglobulin"/>
    <property type="match status" value="1"/>
</dbReference>
<evidence type="ECO:0000259" key="14">
    <source>
        <dbReference type="PROSITE" id="PS50221"/>
    </source>
</evidence>
<dbReference type="SMART" id="SM00369">
    <property type="entry name" value="LRR_TYP"/>
    <property type="match status" value="4"/>
</dbReference>
<dbReference type="GO" id="GO:0004930">
    <property type="term" value="F:G protein-coupled receptor activity"/>
    <property type="evidence" value="ECO:0007669"/>
    <property type="project" value="InterPro"/>
</dbReference>
<dbReference type="InterPro" id="IPR001611">
    <property type="entry name" value="Leu-rich_rpt"/>
</dbReference>
<feature type="region of interest" description="Disordered" evidence="11">
    <location>
        <begin position="1346"/>
        <end position="1399"/>
    </location>
</feature>
<feature type="compositionally biased region" description="Low complexity" evidence="11">
    <location>
        <begin position="511"/>
        <end position="524"/>
    </location>
</feature>
<dbReference type="Pfam" id="PF00047">
    <property type="entry name" value="ig"/>
    <property type="match status" value="1"/>
</dbReference>
<dbReference type="GO" id="GO:0007166">
    <property type="term" value="P:cell surface receptor signaling pathway"/>
    <property type="evidence" value="ECO:0007669"/>
    <property type="project" value="TreeGrafter"/>
</dbReference>
<dbReference type="GO" id="GO:0005886">
    <property type="term" value="C:plasma membrane"/>
    <property type="evidence" value="ECO:0007669"/>
    <property type="project" value="TreeGrafter"/>
</dbReference>
<evidence type="ECO:0000256" key="5">
    <source>
        <dbReference type="ARBA" id="ARBA00022729"/>
    </source>
</evidence>
<dbReference type="Proteomes" id="UP000079169">
    <property type="component" value="Unplaced"/>
</dbReference>
<feature type="domain" description="GAIN-B" evidence="14">
    <location>
        <begin position="720"/>
        <end position="882"/>
    </location>
</feature>
<feature type="region of interest" description="Disordered" evidence="11">
    <location>
        <begin position="463"/>
        <end position="491"/>
    </location>
</feature>
<dbReference type="InterPro" id="IPR000203">
    <property type="entry name" value="GPS"/>
</dbReference>
<feature type="compositionally biased region" description="Basic residues" evidence="11">
    <location>
        <begin position="1371"/>
        <end position="1386"/>
    </location>
</feature>
<feature type="chain" id="PRO_5018146359" evidence="13">
    <location>
        <begin position="22"/>
        <end position="1399"/>
    </location>
</feature>
<name>A0A1S4EMB5_DIACI</name>
<feature type="transmembrane region" description="Helical" evidence="12">
    <location>
        <begin position="890"/>
        <end position="908"/>
    </location>
</feature>
<keyword evidence="8 12" id="KW-0472">Membrane</keyword>
<dbReference type="RefSeq" id="XP_017303321.2">
    <property type="nucleotide sequence ID" value="XM_017447832.2"/>
</dbReference>
<gene>
    <name evidence="17" type="primary">LOC103518517</name>
</gene>
<evidence type="ECO:0000259" key="15">
    <source>
        <dbReference type="PROSITE" id="PS50835"/>
    </source>
</evidence>
<feature type="domain" description="Ig-like" evidence="15">
    <location>
        <begin position="617"/>
        <end position="720"/>
    </location>
</feature>
<protein>
    <submittedName>
        <fullName evidence="17">Uncharacterized protein LOC103518517</fullName>
    </submittedName>
</protein>
<evidence type="ECO:0000256" key="10">
    <source>
        <dbReference type="ARBA" id="ARBA00023170"/>
    </source>
</evidence>
<evidence type="ECO:0000256" key="8">
    <source>
        <dbReference type="ARBA" id="ARBA00023136"/>
    </source>
</evidence>
<accession>A0A1S4EMB5</accession>
<dbReference type="PROSITE" id="PS51450">
    <property type="entry name" value="LRR"/>
    <property type="match status" value="2"/>
</dbReference>
<dbReference type="SMART" id="SM00409">
    <property type="entry name" value="IG"/>
    <property type="match status" value="1"/>
</dbReference>
<evidence type="ECO:0000256" key="12">
    <source>
        <dbReference type="SAM" id="Phobius"/>
    </source>
</evidence>
<evidence type="ECO:0000256" key="1">
    <source>
        <dbReference type="ARBA" id="ARBA00004370"/>
    </source>
</evidence>
<comment type="similarity">
    <text evidence="2">Belongs to the G-protein coupled receptor 2 family. Adhesion G-protein coupled receptor (ADGR) subfamily.</text>
</comment>
<evidence type="ECO:0000256" key="3">
    <source>
        <dbReference type="ARBA" id="ARBA00022614"/>
    </source>
</evidence>
<dbReference type="Gene3D" id="1.20.1070.10">
    <property type="entry name" value="Rhodopsin 7-helix transmembrane proteins"/>
    <property type="match status" value="2"/>
</dbReference>
<dbReference type="InterPro" id="IPR013151">
    <property type="entry name" value="Immunoglobulin_dom"/>
</dbReference>
<dbReference type="InterPro" id="IPR058808">
    <property type="entry name" value="GAIN_ADGRA2/3"/>
</dbReference>
<dbReference type="Pfam" id="PF26588">
    <property type="entry name" value="GAIN_ADGRA3"/>
    <property type="match status" value="1"/>
</dbReference>
<dbReference type="InterPro" id="IPR051963">
    <property type="entry name" value="Adhesion_GPCR_A"/>
</dbReference>
<dbReference type="Pfam" id="PF13855">
    <property type="entry name" value="LRR_8"/>
    <property type="match status" value="1"/>
</dbReference>
<dbReference type="KEGG" id="dci:103518517"/>
<dbReference type="STRING" id="121845.A0A1S4EMB5"/>
<keyword evidence="9" id="KW-1015">Disulfide bond</keyword>
<proteinExistence type="inferred from homology"/>
<feature type="compositionally biased region" description="Basic and acidic residues" evidence="11">
    <location>
        <begin position="474"/>
        <end position="491"/>
    </location>
</feature>
<reference evidence="17" key="1">
    <citation type="submission" date="2025-08" db="UniProtKB">
        <authorList>
            <consortium name="RefSeq"/>
        </authorList>
    </citation>
    <scope>IDENTIFICATION</scope>
</reference>
<dbReference type="InterPro" id="IPR057244">
    <property type="entry name" value="GAIN_B"/>
</dbReference>
<dbReference type="InterPro" id="IPR003599">
    <property type="entry name" value="Ig_sub"/>
</dbReference>
<dbReference type="InterPro" id="IPR003591">
    <property type="entry name" value="Leu-rich_rpt_typical-subtyp"/>
</dbReference>
<feature type="signal peptide" evidence="13">
    <location>
        <begin position="1"/>
        <end position="21"/>
    </location>
</feature>
<dbReference type="SUPFAM" id="SSF52058">
    <property type="entry name" value="L domain-like"/>
    <property type="match status" value="1"/>
</dbReference>
<evidence type="ECO:0000256" key="6">
    <source>
        <dbReference type="ARBA" id="ARBA00022737"/>
    </source>
</evidence>
<dbReference type="Gene3D" id="2.60.40.10">
    <property type="entry name" value="Immunoglobulins"/>
    <property type="match status" value="1"/>
</dbReference>
<evidence type="ECO:0000256" key="11">
    <source>
        <dbReference type="SAM" id="MobiDB-lite"/>
    </source>
</evidence>
<feature type="transmembrane region" description="Helical" evidence="12">
    <location>
        <begin position="1025"/>
        <end position="1043"/>
    </location>
</feature>
<feature type="region of interest" description="Disordered" evidence="11">
    <location>
        <begin position="510"/>
        <end position="566"/>
    </location>
</feature>
<dbReference type="InterPro" id="IPR013783">
    <property type="entry name" value="Ig-like_fold"/>
</dbReference>
<feature type="compositionally biased region" description="Acidic residues" evidence="11">
    <location>
        <begin position="463"/>
        <end position="473"/>
    </location>
</feature>
<feature type="transmembrane region" description="Helical" evidence="12">
    <location>
        <begin position="941"/>
        <end position="962"/>
    </location>
</feature>
<feature type="compositionally biased region" description="Polar residues" evidence="11">
    <location>
        <begin position="528"/>
        <end position="538"/>
    </location>
</feature>
<dbReference type="PROSITE" id="PS50835">
    <property type="entry name" value="IG_LIKE"/>
    <property type="match status" value="1"/>
</dbReference>
<evidence type="ECO:0000256" key="4">
    <source>
        <dbReference type="ARBA" id="ARBA00022692"/>
    </source>
</evidence>
<dbReference type="InterPro" id="IPR007110">
    <property type="entry name" value="Ig-like_dom"/>
</dbReference>
<keyword evidence="10" id="KW-0675">Receptor</keyword>
<evidence type="ECO:0000256" key="9">
    <source>
        <dbReference type="ARBA" id="ARBA00023157"/>
    </source>
</evidence>
<dbReference type="PROSITE" id="PS50221">
    <property type="entry name" value="GAIN_B"/>
    <property type="match status" value="1"/>
</dbReference>
<dbReference type="InterPro" id="IPR032675">
    <property type="entry name" value="LRR_dom_sf"/>
</dbReference>
<dbReference type="GeneID" id="103518517"/>
<feature type="region of interest" description="Disordered" evidence="11">
    <location>
        <begin position="1250"/>
        <end position="1276"/>
    </location>
</feature>
<dbReference type="PANTHER" id="PTHR45930">
    <property type="entry name" value="G-PROTEIN COUPLED RECEPTOR 124-LIKE PROTEIN"/>
    <property type="match status" value="1"/>
</dbReference>
<keyword evidence="3" id="KW-0433">Leucine-rich repeat</keyword>
<keyword evidence="5 13" id="KW-0732">Signal</keyword>
<feature type="compositionally biased region" description="Basic and acidic residues" evidence="11">
    <location>
        <begin position="1387"/>
        <end position="1399"/>
    </location>
</feature>
<keyword evidence="16" id="KW-1185">Reference proteome</keyword>
<keyword evidence="7 12" id="KW-1133">Transmembrane helix</keyword>
<keyword evidence="4 12" id="KW-0812">Transmembrane</keyword>
<feature type="compositionally biased region" description="Basic residues" evidence="11">
    <location>
        <begin position="542"/>
        <end position="552"/>
    </location>
</feature>
<evidence type="ECO:0000256" key="2">
    <source>
        <dbReference type="ARBA" id="ARBA00007343"/>
    </source>
</evidence>
<dbReference type="PaxDb" id="121845-A0A1S4EMB5"/>